<feature type="disulfide bond" evidence="1">
    <location>
        <begin position="495"/>
        <end position="504"/>
    </location>
</feature>
<dbReference type="OrthoDB" id="6133584at2759"/>
<dbReference type="Gene3D" id="2.60.40.10">
    <property type="entry name" value="Immunoglobulins"/>
    <property type="match status" value="1"/>
</dbReference>
<dbReference type="PROSITE" id="PS50026">
    <property type="entry name" value="EGF_3"/>
    <property type="match status" value="1"/>
</dbReference>
<keyword evidence="1" id="KW-1015">Disulfide bond</keyword>
<dbReference type="EMBL" id="OV651814">
    <property type="protein sequence ID" value="CAH1105829.1"/>
    <property type="molecule type" value="Genomic_DNA"/>
</dbReference>
<gene>
    <name evidence="5" type="ORF">PSYICH_LOCUS7725</name>
</gene>
<dbReference type="SUPFAM" id="SSF50242">
    <property type="entry name" value="TIMP-like"/>
    <property type="match status" value="1"/>
</dbReference>
<protein>
    <submittedName>
        <fullName evidence="5">Uncharacterized protein</fullName>
    </submittedName>
</protein>
<dbReference type="PROSITE" id="PS50835">
    <property type="entry name" value="IG_LIKE"/>
    <property type="match status" value="1"/>
</dbReference>
<proteinExistence type="predicted"/>
<dbReference type="InterPro" id="IPR013098">
    <property type="entry name" value="Ig_I-set"/>
</dbReference>
<feature type="chain" id="PRO_5040488707" evidence="2">
    <location>
        <begin position="22"/>
        <end position="533"/>
    </location>
</feature>
<feature type="disulfide bond" evidence="1">
    <location>
        <begin position="476"/>
        <end position="493"/>
    </location>
</feature>
<name>A0A9P0G893_9CUCU</name>
<evidence type="ECO:0000259" key="4">
    <source>
        <dbReference type="PROSITE" id="PS50835"/>
    </source>
</evidence>
<dbReference type="PROSITE" id="PS00022">
    <property type="entry name" value="EGF_1"/>
    <property type="match status" value="1"/>
</dbReference>
<dbReference type="InterPro" id="IPR036179">
    <property type="entry name" value="Ig-like_dom_sf"/>
</dbReference>
<dbReference type="InterPro" id="IPR013783">
    <property type="entry name" value="Ig-like_fold"/>
</dbReference>
<evidence type="ECO:0000256" key="1">
    <source>
        <dbReference type="PROSITE-ProRule" id="PRU00076"/>
    </source>
</evidence>
<accession>A0A9P0G893</accession>
<keyword evidence="6" id="KW-1185">Reference proteome</keyword>
<dbReference type="PROSITE" id="PS51257">
    <property type="entry name" value="PROKAR_LIPOPROTEIN"/>
    <property type="match status" value="1"/>
</dbReference>
<dbReference type="SUPFAM" id="SSF57196">
    <property type="entry name" value="EGF/Laminin"/>
    <property type="match status" value="1"/>
</dbReference>
<dbReference type="SUPFAM" id="SSF48726">
    <property type="entry name" value="Immunoglobulin"/>
    <property type="match status" value="1"/>
</dbReference>
<dbReference type="InterPro" id="IPR008993">
    <property type="entry name" value="TIMP-like_OB-fold"/>
</dbReference>
<feature type="domain" description="Ig-like" evidence="4">
    <location>
        <begin position="360"/>
        <end position="451"/>
    </location>
</feature>
<evidence type="ECO:0000313" key="6">
    <source>
        <dbReference type="Proteomes" id="UP001153636"/>
    </source>
</evidence>
<evidence type="ECO:0000259" key="3">
    <source>
        <dbReference type="PROSITE" id="PS50026"/>
    </source>
</evidence>
<feature type="domain" description="EGF-like" evidence="3">
    <location>
        <begin position="463"/>
        <end position="505"/>
    </location>
</feature>
<dbReference type="CDD" id="cd00096">
    <property type="entry name" value="Ig"/>
    <property type="match status" value="1"/>
</dbReference>
<evidence type="ECO:0000256" key="2">
    <source>
        <dbReference type="SAM" id="SignalP"/>
    </source>
</evidence>
<feature type="signal peptide" evidence="2">
    <location>
        <begin position="1"/>
        <end position="21"/>
    </location>
</feature>
<sequence>MYQKCVCFIFLMLLAVLSCYGFRIDNLAMTDLTKKNFHTSPNNYYSNTDRFIRADTVNKPHKIRHHRLWRTQAHTRSPKPPHIDAIIYPPPATKSISSTDFSSTNDKLIWPYKSSIESSESANTWPLANPSSSEIKLSHSELKRSEISEARNPWPVSIPSSEVIWPTRSSSEVVWTAHRISSEVSLSMPSSEANVSLASSTIFPDESLAQIPPTDFAPVKFVVSRSQRASEHNSKRGKNKWSQRQKEDIFAKAYRAEFVILAEVESRHINESNQFCEYYVKVIKDFKENVYKDFVLLHKSYRRLLTATCDLVKEMKNSKKYLLMLDKNLLPIDTPKPRVRPGMAKKLKRACKKGFVPTIPKVELREVTPKSRKKVERRNRMLICKAKGFPPPKITWRRRNEVLHHSRSSYNILYKRRQSKLIIKKQDAGYLGQYECIAENANGYTASQNITLLPLQTSESLNSGKECPDQYKDVFCQNGGKCFFESSMGILYCSCPENYNGEKCELKKPSNTSMYPQPDLYTCKLGLSTKYNC</sequence>
<dbReference type="Proteomes" id="UP001153636">
    <property type="component" value="Chromosome 2"/>
</dbReference>
<dbReference type="CDD" id="cd00054">
    <property type="entry name" value="EGF_CA"/>
    <property type="match status" value="1"/>
</dbReference>
<comment type="caution">
    <text evidence="1">Lacks conserved residue(s) required for the propagation of feature annotation.</text>
</comment>
<organism evidence="5 6">
    <name type="scientific">Psylliodes chrysocephalus</name>
    <dbReference type="NCBI Taxonomy" id="3402493"/>
    <lineage>
        <taxon>Eukaryota</taxon>
        <taxon>Metazoa</taxon>
        <taxon>Ecdysozoa</taxon>
        <taxon>Arthropoda</taxon>
        <taxon>Hexapoda</taxon>
        <taxon>Insecta</taxon>
        <taxon>Pterygota</taxon>
        <taxon>Neoptera</taxon>
        <taxon>Endopterygota</taxon>
        <taxon>Coleoptera</taxon>
        <taxon>Polyphaga</taxon>
        <taxon>Cucujiformia</taxon>
        <taxon>Chrysomeloidea</taxon>
        <taxon>Chrysomelidae</taxon>
        <taxon>Galerucinae</taxon>
        <taxon>Alticini</taxon>
        <taxon>Psylliodes</taxon>
    </lineage>
</organism>
<evidence type="ECO:0000313" key="5">
    <source>
        <dbReference type="EMBL" id="CAH1105829.1"/>
    </source>
</evidence>
<dbReference type="Pfam" id="PF07679">
    <property type="entry name" value="I-set"/>
    <property type="match status" value="1"/>
</dbReference>
<keyword evidence="1" id="KW-0245">EGF-like domain</keyword>
<dbReference type="InterPro" id="IPR007110">
    <property type="entry name" value="Ig-like_dom"/>
</dbReference>
<dbReference type="AlphaFoldDB" id="A0A9P0G893"/>
<dbReference type="InterPro" id="IPR000742">
    <property type="entry name" value="EGF"/>
</dbReference>
<dbReference type="Gene3D" id="2.10.25.10">
    <property type="entry name" value="Laminin"/>
    <property type="match status" value="1"/>
</dbReference>
<reference evidence="5" key="1">
    <citation type="submission" date="2022-01" db="EMBL/GenBank/DDBJ databases">
        <authorList>
            <person name="King R."/>
        </authorList>
    </citation>
    <scope>NUCLEOTIDE SEQUENCE</scope>
</reference>
<keyword evidence="2" id="KW-0732">Signal</keyword>